<name>A0ABT7XUG6_9NEIS</name>
<evidence type="ECO:0000256" key="4">
    <source>
        <dbReference type="ARBA" id="ARBA00023125"/>
    </source>
</evidence>
<dbReference type="InterPro" id="IPR036388">
    <property type="entry name" value="WH-like_DNA-bd_sf"/>
</dbReference>
<dbReference type="InterPro" id="IPR013324">
    <property type="entry name" value="RNA_pol_sigma_r3/r4-like"/>
</dbReference>
<protein>
    <recommendedName>
        <fullName evidence="6">RNA polymerase sigma factor</fullName>
    </recommendedName>
</protein>
<evidence type="ECO:0000259" key="8">
    <source>
        <dbReference type="Pfam" id="PF08281"/>
    </source>
</evidence>
<feature type="domain" description="RNA polymerase sigma-70 region 2" evidence="7">
    <location>
        <begin position="12"/>
        <end position="73"/>
    </location>
</feature>
<evidence type="ECO:0000256" key="6">
    <source>
        <dbReference type="RuleBase" id="RU000716"/>
    </source>
</evidence>
<evidence type="ECO:0000256" key="2">
    <source>
        <dbReference type="ARBA" id="ARBA00023015"/>
    </source>
</evidence>
<dbReference type="InterPro" id="IPR039425">
    <property type="entry name" value="RNA_pol_sigma-70-like"/>
</dbReference>
<reference evidence="9" key="1">
    <citation type="submission" date="2023-06" db="EMBL/GenBank/DDBJ databases">
        <authorList>
            <person name="Zhang S."/>
        </authorList>
    </citation>
    <scope>NUCLEOTIDE SEQUENCE</scope>
    <source>
        <strain evidence="9">SG2303</strain>
    </source>
</reference>
<dbReference type="CDD" id="cd06171">
    <property type="entry name" value="Sigma70_r4"/>
    <property type="match status" value="1"/>
</dbReference>
<dbReference type="InterPro" id="IPR007627">
    <property type="entry name" value="RNA_pol_sigma70_r2"/>
</dbReference>
<evidence type="ECO:0000313" key="10">
    <source>
        <dbReference type="Proteomes" id="UP001168540"/>
    </source>
</evidence>
<dbReference type="EMBL" id="JAUEDK010000068">
    <property type="protein sequence ID" value="MDN0077445.1"/>
    <property type="molecule type" value="Genomic_DNA"/>
</dbReference>
<keyword evidence="5 6" id="KW-0804">Transcription</keyword>
<dbReference type="InterPro" id="IPR000838">
    <property type="entry name" value="RNA_pol_sigma70_ECF_CS"/>
</dbReference>
<dbReference type="Gene3D" id="1.10.1740.10">
    <property type="match status" value="1"/>
</dbReference>
<dbReference type="InterPro" id="IPR013249">
    <property type="entry name" value="RNA_pol_sigma70_r4_t2"/>
</dbReference>
<dbReference type="InterPro" id="IPR014284">
    <property type="entry name" value="RNA_pol_sigma-70_dom"/>
</dbReference>
<dbReference type="Pfam" id="PF04542">
    <property type="entry name" value="Sigma70_r2"/>
    <property type="match status" value="1"/>
</dbReference>
<evidence type="ECO:0000256" key="1">
    <source>
        <dbReference type="ARBA" id="ARBA00010641"/>
    </source>
</evidence>
<evidence type="ECO:0000313" key="9">
    <source>
        <dbReference type="EMBL" id="MDN0077445.1"/>
    </source>
</evidence>
<comment type="similarity">
    <text evidence="1 6">Belongs to the sigma-70 factor family. ECF subfamily.</text>
</comment>
<sequence>MLQNRMSRFEQLVMPHLKVAWHLARWLARNDSDAEDVVQEAFLRAFRYFDGFHGGNARAWLLTIVRNAYYDSLPTGLPPEPLDEELGPADWSTNPEQLAERKDDCLQVNTALRRLPAAYREVLILREIADCSYRDIADITGLPEGTVMSRLSRARALLVHYLAQREEK</sequence>
<comment type="caution">
    <text evidence="9">The sequence shown here is derived from an EMBL/GenBank/DDBJ whole genome shotgun (WGS) entry which is preliminary data.</text>
</comment>
<organism evidence="9 10">
    <name type="scientific">Crenobacter oryzisoli</name>
    <dbReference type="NCBI Taxonomy" id="3056844"/>
    <lineage>
        <taxon>Bacteria</taxon>
        <taxon>Pseudomonadati</taxon>
        <taxon>Pseudomonadota</taxon>
        <taxon>Betaproteobacteria</taxon>
        <taxon>Neisseriales</taxon>
        <taxon>Neisseriaceae</taxon>
        <taxon>Crenobacter</taxon>
    </lineage>
</organism>
<dbReference type="NCBIfam" id="TIGR02937">
    <property type="entry name" value="sigma70-ECF"/>
    <property type="match status" value="1"/>
</dbReference>
<dbReference type="PANTHER" id="PTHR43133">
    <property type="entry name" value="RNA POLYMERASE ECF-TYPE SIGMA FACTO"/>
    <property type="match status" value="1"/>
</dbReference>
<dbReference type="SUPFAM" id="SSF88946">
    <property type="entry name" value="Sigma2 domain of RNA polymerase sigma factors"/>
    <property type="match status" value="1"/>
</dbReference>
<dbReference type="PANTHER" id="PTHR43133:SF8">
    <property type="entry name" value="RNA POLYMERASE SIGMA FACTOR HI_1459-RELATED"/>
    <property type="match status" value="1"/>
</dbReference>
<keyword evidence="2 6" id="KW-0805">Transcription regulation</keyword>
<evidence type="ECO:0000256" key="3">
    <source>
        <dbReference type="ARBA" id="ARBA00023082"/>
    </source>
</evidence>
<keyword evidence="3 6" id="KW-0731">Sigma factor</keyword>
<dbReference type="SUPFAM" id="SSF88659">
    <property type="entry name" value="Sigma3 and sigma4 domains of RNA polymerase sigma factors"/>
    <property type="match status" value="1"/>
</dbReference>
<accession>A0ABT7XUG6</accession>
<gene>
    <name evidence="9" type="ORF">QU481_21705</name>
</gene>
<dbReference type="PROSITE" id="PS01063">
    <property type="entry name" value="SIGMA70_ECF"/>
    <property type="match status" value="1"/>
</dbReference>
<keyword evidence="10" id="KW-1185">Reference proteome</keyword>
<evidence type="ECO:0000259" key="7">
    <source>
        <dbReference type="Pfam" id="PF04542"/>
    </source>
</evidence>
<proteinExistence type="inferred from homology"/>
<dbReference type="Pfam" id="PF08281">
    <property type="entry name" value="Sigma70_r4_2"/>
    <property type="match status" value="1"/>
</dbReference>
<dbReference type="InterPro" id="IPR013325">
    <property type="entry name" value="RNA_pol_sigma_r2"/>
</dbReference>
<dbReference type="Proteomes" id="UP001168540">
    <property type="component" value="Unassembled WGS sequence"/>
</dbReference>
<evidence type="ECO:0000256" key="5">
    <source>
        <dbReference type="ARBA" id="ARBA00023163"/>
    </source>
</evidence>
<dbReference type="Gene3D" id="1.10.10.10">
    <property type="entry name" value="Winged helix-like DNA-binding domain superfamily/Winged helix DNA-binding domain"/>
    <property type="match status" value="1"/>
</dbReference>
<keyword evidence="4 6" id="KW-0238">DNA-binding</keyword>
<feature type="domain" description="RNA polymerase sigma factor 70 region 4 type 2" evidence="8">
    <location>
        <begin position="107"/>
        <end position="158"/>
    </location>
</feature>
<dbReference type="RefSeq" id="WP_289832082.1">
    <property type="nucleotide sequence ID" value="NZ_JAUEDK010000068.1"/>
</dbReference>